<dbReference type="Gene3D" id="1.25.10.10">
    <property type="entry name" value="Leucine-rich Repeat Variant"/>
    <property type="match status" value="1"/>
</dbReference>
<proteinExistence type="predicted"/>
<dbReference type="InterPro" id="IPR010982">
    <property type="entry name" value="Lambda_DNA-bd_dom_sf"/>
</dbReference>
<dbReference type="InterPro" id="IPR027417">
    <property type="entry name" value="P-loop_NTPase"/>
</dbReference>
<dbReference type="SUPFAM" id="SSF48371">
    <property type="entry name" value="ARM repeat"/>
    <property type="match status" value="1"/>
</dbReference>
<dbReference type="SMART" id="SM00934">
    <property type="entry name" value="OMPdecase"/>
    <property type="match status" value="1"/>
</dbReference>
<dbReference type="InterPro" id="IPR016024">
    <property type="entry name" value="ARM-type_fold"/>
</dbReference>
<sequence>MGSVVARWTGREARAFREAKRMSVRDFAAHLGVNDAAVSNWERRGGEARLRYDTQQLLDTDLTRSEPEVADRFELILRSEITEQHSAAGSPRGEGATGAVHFGDRSRDRTAALLDAARTGASESTYHPDQVAIDRFGHFLDSQARAFVLTGKTGSGKTALTLHLARRWSEQANFQFHHCSTWNLTSMSLATEVLRYVSLPGGEDALLTLEHAVRALESPCIVVIDGVDTEERLTVVGRQVDSILRQANSDRLRFLIVVRTLPEPDLSPFPVLMAATFGLTAQRSRASHSMVSWTLAEARDLWDRERQADQVPFADLPESLQSLARTPLYMQMLRSAGDTTRPGEQPGTINAFRLVDHCVRSVLGRSTQNVDSAMERLAWLAWELMPEAVPNPLVSTARPPDPGSASTALTGEPFQAFIEFAADERGRFTHDVFREYFLAVHIVGQMTVRGRSAATIAFFNALASQATRSAAARGVFDFVVCGLDCYAPNLIEIIAAAPSIDVDAALPMLLETSVLGGAHVSPEVIRTCTHRCAKASTRQLVCALLAAPQLAEALGDQYAPWVVKQLRTHGFEIWDDLARHVEQALDIRLSASITECIDLDRTEQAAFLARHFDLFAGNGNDHTDLLQQLLQHLDWRVRAGLAEALLGHRVIDPDHVNDIVEHLVQDDDYKVRAAVARTVGTLDMPNVHDHVQALLADGNWHVREGALQGLLAGPRAPLPQPDLARAVITYVGSDRSWGAAPASAAKLLQRIQLLYGNPAQEVVSLGDHALFGLLREVRTGWIELPAELEQSLVSLGLNSSHWLTAREAEAVQRRHTPRSEPMSARERYRRRRGDRSVQVALDVHSLDRALEIASVSAAAGVDFLEVGDPLIKKEGSVAIETVKRHAPDTAVVAEMMSADWGRDQVELAAEAGADVVLLIGPASIASVSSAVAAARRLGVALTLDVPLERLTPSWLRDMERTGVDGFVVTTNIDLGVGGNHPLAPARMIRACSQLPVAISGGFSAADDAFASSGDWDIVIVGRSIADAVAPSDMAHQLSTIVRKINR</sequence>
<dbReference type="RefSeq" id="WP_254421526.1">
    <property type="nucleotide sequence ID" value="NZ_CP099837.1"/>
</dbReference>
<keyword evidence="5" id="KW-1185">Reference proteome</keyword>
<dbReference type="Gene3D" id="3.40.50.300">
    <property type="entry name" value="P-loop containing nucleotide triphosphate hydrolases"/>
    <property type="match status" value="1"/>
</dbReference>
<evidence type="ECO:0000256" key="2">
    <source>
        <dbReference type="SAM" id="MobiDB-lite"/>
    </source>
</evidence>
<dbReference type="InterPro" id="IPR011060">
    <property type="entry name" value="RibuloseP-bd_barrel"/>
</dbReference>
<feature type="region of interest" description="Disordered" evidence="2">
    <location>
        <begin position="810"/>
        <end position="829"/>
    </location>
</feature>
<organism evidence="4 5">
    <name type="scientific">Nocardiopsis exhalans</name>
    <dbReference type="NCBI Taxonomy" id="163604"/>
    <lineage>
        <taxon>Bacteria</taxon>
        <taxon>Bacillati</taxon>
        <taxon>Actinomycetota</taxon>
        <taxon>Actinomycetes</taxon>
        <taxon>Streptosporangiales</taxon>
        <taxon>Nocardiopsidaceae</taxon>
        <taxon>Nocardiopsis</taxon>
    </lineage>
</organism>
<dbReference type="Pfam" id="PF00215">
    <property type="entry name" value="OMPdecase"/>
    <property type="match status" value="1"/>
</dbReference>
<name>A0ABY5DEJ3_9ACTN</name>
<evidence type="ECO:0000259" key="3">
    <source>
        <dbReference type="SMART" id="SM00934"/>
    </source>
</evidence>
<dbReference type="SUPFAM" id="SSF52540">
    <property type="entry name" value="P-loop containing nucleoside triphosphate hydrolases"/>
    <property type="match status" value="1"/>
</dbReference>
<gene>
    <name evidence="4" type="ORF">NE857_14835</name>
</gene>
<accession>A0ABY5DEJ3</accession>
<evidence type="ECO:0000313" key="5">
    <source>
        <dbReference type="Proteomes" id="UP001055940"/>
    </source>
</evidence>
<dbReference type="InterPro" id="IPR011989">
    <property type="entry name" value="ARM-like"/>
</dbReference>
<evidence type="ECO:0000313" key="4">
    <source>
        <dbReference type="EMBL" id="USY22771.1"/>
    </source>
</evidence>
<dbReference type="SUPFAM" id="SSF51366">
    <property type="entry name" value="Ribulose-phoshate binding barrel"/>
    <property type="match status" value="1"/>
</dbReference>
<dbReference type="CDD" id="cd00093">
    <property type="entry name" value="HTH_XRE"/>
    <property type="match status" value="1"/>
</dbReference>
<dbReference type="PANTHER" id="PTHR35039:SF3">
    <property type="entry name" value="3-KETO-L-GULONATE-6-PHOSPHATE DECARBOXYLASE SGBH-RELATED"/>
    <property type="match status" value="1"/>
</dbReference>
<protein>
    <submittedName>
        <fullName evidence="4">HEAT repeat domain-containing protein</fullName>
    </submittedName>
</protein>
<dbReference type="Gene3D" id="3.20.20.70">
    <property type="entry name" value="Aldolase class I"/>
    <property type="match status" value="1"/>
</dbReference>
<evidence type="ECO:0000256" key="1">
    <source>
        <dbReference type="ARBA" id="ARBA00023239"/>
    </source>
</evidence>
<dbReference type="InterPro" id="IPR001387">
    <property type="entry name" value="Cro/C1-type_HTH"/>
</dbReference>
<feature type="domain" description="Orotidine 5'-phosphate decarboxylase" evidence="3">
    <location>
        <begin position="836"/>
        <end position="1037"/>
    </location>
</feature>
<dbReference type="InterPro" id="IPR013785">
    <property type="entry name" value="Aldolase_TIM"/>
</dbReference>
<reference evidence="4" key="1">
    <citation type="submission" date="2022-06" db="EMBL/GenBank/DDBJ databases">
        <authorList>
            <person name="Ping M."/>
        </authorList>
    </citation>
    <scope>NUCLEOTIDE SEQUENCE</scope>
    <source>
        <strain evidence="4">JCM11759T</strain>
    </source>
</reference>
<dbReference type="PANTHER" id="PTHR35039">
    <property type="entry name" value="3-KETO-L-GULONATE-6-PHOSPHATE DECARBOXYLASE SGBH-RELATED"/>
    <property type="match status" value="1"/>
</dbReference>
<keyword evidence="1" id="KW-0456">Lyase</keyword>
<dbReference type="Proteomes" id="UP001055940">
    <property type="component" value="Chromosome"/>
</dbReference>
<dbReference type="Gene3D" id="1.10.260.40">
    <property type="entry name" value="lambda repressor-like DNA-binding domains"/>
    <property type="match status" value="1"/>
</dbReference>
<dbReference type="EMBL" id="CP099837">
    <property type="protein sequence ID" value="USY22771.1"/>
    <property type="molecule type" value="Genomic_DNA"/>
</dbReference>
<dbReference type="Pfam" id="PF13646">
    <property type="entry name" value="HEAT_2"/>
    <property type="match status" value="1"/>
</dbReference>
<dbReference type="InterPro" id="IPR001754">
    <property type="entry name" value="OMPdeCOase_dom"/>
</dbReference>